<evidence type="ECO:0000256" key="5">
    <source>
        <dbReference type="PIRSR" id="PIRSR623088-3"/>
    </source>
</evidence>
<evidence type="ECO:0000256" key="4">
    <source>
        <dbReference type="PIRSR" id="PIRSR623088-2"/>
    </source>
</evidence>
<feature type="binding site" evidence="4">
    <location>
        <position position="251"/>
    </location>
    <ligand>
        <name>AMP</name>
        <dbReference type="ChEBI" id="CHEBI:456215"/>
    </ligand>
</feature>
<dbReference type="Pfam" id="PF00233">
    <property type="entry name" value="PDEase_I"/>
    <property type="match status" value="1"/>
</dbReference>
<feature type="binding site" evidence="4">
    <location>
        <begin position="76"/>
        <end position="80"/>
    </location>
    <ligand>
        <name>AMP</name>
        <dbReference type="ChEBI" id="CHEBI:456215"/>
    </ligand>
</feature>
<keyword evidence="1 5" id="KW-0479">Metal-binding</keyword>
<keyword evidence="6" id="KW-1133">Transmembrane helix</keyword>
<dbReference type="GO" id="GO:0007165">
    <property type="term" value="P:signal transduction"/>
    <property type="evidence" value="ECO:0007669"/>
    <property type="project" value="InterPro"/>
</dbReference>
<dbReference type="InterPro" id="IPR023174">
    <property type="entry name" value="PDEase_CS"/>
</dbReference>
<dbReference type="InterPro" id="IPR036971">
    <property type="entry name" value="PDEase_catalytic_dom_sf"/>
</dbReference>
<feature type="binding site" evidence="5">
    <location>
        <position position="117"/>
    </location>
    <ligand>
        <name>Zn(2+)</name>
        <dbReference type="ChEBI" id="CHEBI:29105"/>
        <label>2</label>
    </ligand>
</feature>
<dbReference type="CDD" id="cd00077">
    <property type="entry name" value="HDc"/>
    <property type="match status" value="1"/>
</dbReference>
<dbReference type="GO" id="GO:0004114">
    <property type="term" value="F:3',5'-cyclic-nucleotide phosphodiesterase activity"/>
    <property type="evidence" value="ECO:0007669"/>
    <property type="project" value="InterPro"/>
</dbReference>
<dbReference type="PANTHER" id="PTHR11347">
    <property type="entry name" value="CYCLIC NUCLEOTIDE PHOSPHODIESTERASE"/>
    <property type="match status" value="1"/>
</dbReference>
<feature type="binding site" evidence="4">
    <location>
        <position position="200"/>
    </location>
    <ligand>
        <name>AMP</name>
        <dbReference type="ChEBI" id="CHEBI:456215"/>
    </ligand>
</feature>
<dbReference type="AlphaFoldDB" id="A0A0R3W7R4"/>
<dbReference type="OrthoDB" id="189220at2759"/>
<dbReference type="Gene3D" id="1.10.1300.10">
    <property type="entry name" value="3'5'-cyclic nucleotide phosphodiesterase, catalytic domain"/>
    <property type="match status" value="1"/>
</dbReference>
<feature type="binding site" evidence="4">
    <location>
        <position position="117"/>
    </location>
    <ligand>
        <name>AMP</name>
        <dbReference type="ChEBI" id="CHEBI:456215"/>
    </ligand>
</feature>
<keyword evidence="6" id="KW-0812">Transmembrane</keyword>
<dbReference type="PROSITE" id="PS51845">
    <property type="entry name" value="PDEASE_I_2"/>
    <property type="match status" value="1"/>
</dbReference>
<dbReference type="InterPro" id="IPR002073">
    <property type="entry name" value="PDEase_catalytic_dom"/>
</dbReference>
<feature type="binding site" evidence="5">
    <location>
        <position position="200"/>
    </location>
    <ligand>
        <name>Zn(2+)</name>
        <dbReference type="ChEBI" id="CHEBI:29105"/>
        <label>1</label>
    </ligand>
</feature>
<dbReference type="EMBL" id="UYRS01018490">
    <property type="protein sequence ID" value="VDK36520.1"/>
    <property type="molecule type" value="Genomic_DNA"/>
</dbReference>
<feature type="active site" description="Proton donor" evidence="3">
    <location>
        <position position="76"/>
    </location>
</feature>
<name>A0A0R3W7R4_TAEAS</name>
<dbReference type="SMART" id="SM00471">
    <property type="entry name" value="HDc"/>
    <property type="match status" value="1"/>
</dbReference>
<feature type="binding site" evidence="5">
    <location>
        <position position="116"/>
    </location>
    <ligand>
        <name>Zn(2+)</name>
        <dbReference type="ChEBI" id="CHEBI:29105"/>
        <label>1</label>
    </ligand>
</feature>
<dbReference type="InterPro" id="IPR023088">
    <property type="entry name" value="PDEase"/>
</dbReference>
<feature type="transmembrane region" description="Helical" evidence="6">
    <location>
        <begin position="37"/>
        <end position="57"/>
    </location>
</feature>
<reference evidence="8 9" key="2">
    <citation type="submission" date="2018-11" db="EMBL/GenBank/DDBJ databases">
        <authorList>
            <consortium name="Pathogen Informatics"/>
        </authorList>
    </citation>
    <scope>NUCLEOTIDE SEQUENCE [LARGE SCALE GENOMIC DNA]</scope>
</reference>
<accession>A0A0R3W7R4</accession>
<dbReference type="PRINTS" id="PR00387">
    <property type="entry name" value="PDIESTERASE1"/>
</dbReference>
<dbReference type="WBParaSite" id="TASK_0000633801-mRNA-1">
    <property type="protein sequence ID" value="TASK_0000633801-mRNA-1"/>
    <property type="gene ID" value="TASK_0000633801"/>
</dbReference>
<feature type="binding site" evidence="5">
    <location>
        <position position="80"/>
    </location>
    <ligand>
        <name>Zn(2+)</name>
        <dbReference type="ChEBI" id="CHEBI:29105"/>
        <label>1</label>
    </ligand>
</feature>
<evidence type="ECO:0000313" key="8">
    <source>
        <dbReference type="EMBL" id="VDK36520.1"/>
    </source>
</evidence>
<keyword evidence="9" id="KW-1185">Reference proteome</keyword>
<evidence type="ECO:0000256" key="6">
    <source>
        <dbReference type="SAM" id="Phobius"/>
    </source>
</evidence>
<dbReference type="PROSITE" id="PS00126">
    <property type="entry name" value="PDEASE_I_1"/>
    <property type="match status" value="1"/>
</dbReference>
<feature type="domain" description="PDEase" evidence="7">
    <location>
        <begin position="1"/>
        <end position="267"/>
    </location>
</feature>
<organism evidence="10">
    <name type="scientific">Taenia asiatica</name>
    <name type="common">Asian tapeworm</name>
    <dbReference type="NCBI Taxonomy" id="60517"/>
    <lineage>
        <taxon>Eukaryota</taxon>
        <taxon>Metazoa</taxon>
        <taxon>Spiralia</taxon>
        <taxon>Lophotrochozoa</taxon>
        <taxon>Platyhelminthes</taxon>
        <taxon>Cestoda</taxon>
        <taxon>Eucestoda</taxon>
        <taxon>Cyclophyllidea</taxon>
        <taxon>Taeniidae</taxon>
        <taxon>Taenia</taxon>
    </lineage>
</organism>
<gene>
    <name evidence="8" type="ORF">TASK_LOCUS6339</name>
</gene>
<feature type="binding site" evidence="5">
    <location>
        <position position="117"/>
    </location>
    <ligand>
        <name>Zn(2+)</name>
        <dbReference type="ChEBI" id="CHEBI:29105"/>
        <label>1</label>
    </ligand>
</feature>
<keyword evidence="2" id="KW-0378">Hydrolase</keyword>
<keyword evidence="6" id="KW-0472">Membrane</keyword>
<evidence type="ECO:0000259" key="7">
    <source>
        <dbReference type="PROSITE" id="PS51845"/>
    </source>
</evidence>
<evidence type="ECO:0000256" key="3">
    <source>
        <dbReference type="PIRSR" id="PIRSR623088-1"/>
    </source>
</evidence>
<proteinExistence type="predicted"/>
<dbReference type="SUPFAM" id="SSF109604">
    <property type="entry name" value="HD-domain/PDEase-like"/>
    <property type="match status" value="1"/>
</dbReference>
<reference evidence="10" key="1">
    <citation type="submission" date="2017-02" db="UniProtKB">
        <authorList>
            <consortium name="WormBaseParasite"/>
        </authorList>
    </citation>
    <scope>IDENTIFICATION</scope>
</reference>
<dbReference type="Proteomes" id="UP000282613">
    <property type="component" value="Unassembled WGS sequence"/>
</dbReference>
<evidence type="ECO:0000256" key="1">
    <source>
        <dbReference type="ARBA" id="ARBA00022723"/>
    </source>
</evidence>
<sequence>MNFINLFGTSTFILICSRSKSKISEHKNKRRPSRNSFRNFILIIFCSSGFSVCFLVVPCSFSGQIEDLYHENNPYHNALHAADVTQATYCLLKRMRVEGFISAFHFMCAILAAICHDIDHPGVNQAFLIETKQMLSIFYEVGSFQVFLHGNFRNSRNRFWRIITLMFRLILATDISKQDEYLEQLEVSLLFFIVAIKCADISNPCRHWEACLQWANCITEEFFQQGDRESLLGLPVLPLMDRNKTTKAKVQIGKRPFLTSLPPCEPL</sequence>
<evidence type="ECO:0000313" key="9">
    <source>
        <dbReference type="Proteomes" id="UP000282613"/>
    </source>
</evidence>
<dbReference type="InterPro" id="IPR003607">
    <property type="entry name" value="HD/PDEase_dom"/>
</dbReference>
<dbReference type="GO" id="GO:0046872">
    <property type="term" value="F:metal ion binding"/>
    <property type="evidence" value="ECO:0007669"/>
    <property type="project" value="UniProtKB-KW"/>
</dbReference>
<dbReference type="STRING" id="60517.A0A0R3W7R4"/>
<protein>
    <submittedName>
        <fullName evidence="10">PDEase domain-containing protein</fullName>
    </submittedName>
</protein>
<evidence type="ECO:0000313" key="10">
    <source>
        <dbReference type="WBParaSite" id="TASK_0000633801-mRNA-1"/>
    </source>
</evidence>
<evidence type="ECO:0000256" key="2">
    <source>
        <dbReference type="ARBA" id="ARBA00022801"/>
    </source>
</evidence>